<evidence type="ECO:0000256" key="5">
    <source>
        <dbReference type="HAMAP-Rule" id="MF_01925"/>
    </source>
</evidence>
<dbReference type="EMBL" id="SDWY01000001">
    <property type="protein sequence ID" value="MDN6899696.1"/>
    <property type="molecule type" value="Genomic_DNA"/>
</dbReference>
<dbReference type="EC" id="1.5.1.2" evidence="5 6"/>
<dbReference type="InterPro" id="IPR000304">
    <property type="entry name" value="Pyrroline-COOH_reductase"/>
</dbReference>
<comment type="caution">
    <text evidence="11">The sequence shown here is derived from an EMBL/GenBank/DDBJ whole genome shotgun (WGS) entry which is preliminary data.</text>
</comment>
<sequence length="258" mass="27526">MKYGFLGAGHLASAVVFGLIKAGVQPDDIFVNSPASARSLADKTGIHYAEEKQLIGDSDLIVLAFLPEQLKKIIQHLPADCFQNKLIISFLGSTSLDELQKSLPAAEIVRSLPNVNAEFDHSLTSIIFGSTISEKSKQLVKDFFNKIGSFVELPEKDFPAFSAIAGSGPAFVALFAQSLQKAAINQGIDPETALTISLKTLEGSTENLLSRQLLPNDLIKAVASPGGSTADGIVSFEKDDFANIVNRAILATINHGTK</sequence>
<dbReference type="InterPro" id="IPR008927">
    <property type="entry name" value="6-PGluconate_DH-like_C_sf"/>
</dbReference>
<dbReference type="HAMAP" id="MF_01925">
    <property type="entry name" value="P5C_reductase"/>
    <property type="match status" value="1"/>
</dbReference>
<dbReference type="InterPro" id="IPR053790">
    <property type="entry name" value="P5CR-like_CS"/>
</dbReference>
<dbReference type="Pfam" id="PF14748">
    <property type="entry name" value="P5CR_dimer"/>
    <property type="match status" value="1"/>
</dbReference>
<evidence type="ECO:0000256" key="7">
    <source>
        <dbReference type="PIRSR" id="PIRSR000193-1"/>
    </source>
</evidence>
<dbReference type="Proteomes" id="UP001167919">
    <property type="component" value="Unassembled WGS sequence"/>
</dbReference>
<reference evidence="11" key="1">
    <citation type="submission" date="2019-01" db="EMBL/GenBank/DDBJ databases">
        <title>Oenococcus sicerae UCMA17102.</title>
        <authorList>
            <person name="Cousin F.J."/>
            <person name="Le Guellec R."/>
            <person name="Cretenet M."/>
        </authorList>
    </citation>
    <scope>NUCLEOTIDE SEQUENCE</scope>
    <source>
        <strain evidence="11">UCMA17102</strain>
    </source>
</reference>
<evidence type="ECO:0000256" key="2">
    <source>
        <dbReference type="ARBA" id="ARBA00022650"/>
    </source>
</evidence>
<gene>
    <name evidence="5 11" type="primary">proC</name>
    <name evidence="11" type="ORF">EVC35_01570</name>
</gene>
<dbReference type="RefSeq" id="WP_301710938.1">
    <property type="nucleotide sequence ID" value="NZ_SDWY01000001.1"/>
</dbReference>
<feature type="binding site" evidence="7">
    <location>
        <begin position="6"/>
        <end position="11"/>
    </location>
    <ligand>
        <name>NADP(+)</name>
        <dbReference type="ChEBI" id="CHEBI:58349"/>
    </ligand>
</feature>
<dbReference type="NCBIfam" id="TIGR00112">
    <property type="entry name" value="proC"/>
    <property type="match status" value="1"/>
</dbReference>
<dbReference type="GO" id="GO:0004735">
    <property type="term" value="F:pyrroline-5-carboxylate reductase activity"/>
    <property type="evidence" value="ECO:0007669"/>
    <property type="project" value="UniProtKB-UniRule"/>
</dbReference>
<dbReference type="GO" id="GO:0055129">
    <property type="term" value="P:L-proline biosynthetic process"/>
    <property type="evidence" value="ECO:0007669"/>
    <property type="project" value="UniProtKB-UniRule"/>
</dbReference>
<dbReference type="GO" id="GO:0005737">
    <property type="term" value="C:cytoplasm"/>
    <property type="evidence" value="ECO:0007669"/>
    <property type="project" value="UniProtKB-SubCell"/>
</dbReference>
<dbReference type="AlphaFoldDB" id="A0AAJ1RCZ2"/>
<comment type="subcellular location">
    <subcellularLocation>
        <location evidence="5">Cytoplasm</location>
    </subcellularLocation>
</comment>
<comment type="function">
    <text evidence="5">Catalyzes the reduction of 1-pyrroline-5-carboxylate (PCA) to L-proline.</text>
</comment>
<evidence type="ECO:0000256" key="4">
    <source>
        <dbReference type="ARBA" id="ARBA00023002"/>
    </source>
</evidence>
<evidence type="ECO:0000259" key="10">
    <source>
        <dbReference type="Pfam" id="PF14748"/>
    </source>
</evidence>
<keyword evidence="5" id="KW-0963">Cytoplasm</keyword>
<dbReference type="PROSITE" id="PS00521">
    <property type="entry name" value="P5CR"/>
    <property type="match status" value="1"/>
</dbReference>
<dbReference type="PANTHER" id="PTHR11645:SF0">
    <property type="entry name" value="PYRROLINE-5-CARBOXYLATE REDUCTASE 3"/>
    <property type="match status" value="1"/>
</dbReference>
<accession>A0AAJ1RCZ2</accession>
<keyword evidence="3 5" id="KW-0521">NADP</keyword>
<name>A0AAJ1RCZ2_9LACO</name>
<evidence type="ECO:0000256" key="3">
    <source>
        <dbReference type="ARBA" id="ARBA00022857"/>
    </source>
</evidence>
<dbReference type="InterPro" id="IPR029036">
    <property type="entry name" value="P5CR_dimer"/>
</dbReference>
<feature type="binding site" evidence="7">
    <location>
        <position position="33"/>
    </location>
    <ligand>
        <name>NADP(+)</name>
        <dbReference type="ChEBI" id="CHEBI:58349"/>
    </ligand>
</feature>
<dbReference type="Gene3D" id="3.40.50.720">
    <property type="entry name" value="NAD(P)-binding Rossmann-like Domain"/>
    <property type="match status" value="1"/>
</dbReference>
<evidence type="ECO:0000313" key="12">
    <source>
        <dbReference type="Proteomes" id="UP001167919"/>
    </source>
</evidence>
<dbReference type="InterPro" id="IPR036291">
    <property type="entry name" value="NAD(P)-bd_dom_sf"/>
</dbReference>
<dbReference type="Gene3D" id="1.10.3730.10">
    <property type="entry name" value="ProC C-terminal domain-like"/>
    <property type="match status" value="1"/>
</dbReference>
<feature type="binding site" evidence="7">
    <location>
        <begin position="64"/>
        <end position="67"/>
    </location>
    <ligand>
        <name>NADP(+)</name>
        <dbReference type="ChEBI" id="CHEBI:58349"/>
    </ligand>
</feature>
<keyword evidence="5 8" id="KW-0028">Amino-acid biosynthesis</keyword>
<dbReference type="Pfam" id="PF03807">
    <property type="entry name" value="F420_oxidored"/>
    <property type="match status" value="1"/>
</dbReference>
<evidence type="ECO:0000256" key="8">
    <source>
        <dbReference type="RuleBase" id="RU003903"/>
    </source>
</evidence>
<dbReference type="SUPFAM" id="SSF51735">
    <property type="entry name" value="NAD(P)-binding Rossmann-fold domains"/>
    <property type="match status" value="1"/>
</dbReference>
<dbReference type="SUPFAM" id="SSF48179">
    <property type="entry name" value="6-phosphogluconate dehydrogenase C-terminal domain-like"/>
    <property type="match status" value="1"/>
</dbReference>
<keyword evidence="4 5" id="KW-0560">Oxidoreductase</keyword>
<comment type="pathway">
    <text evidence="5 8">Amino-acid biosynthesis; L-proline biosynthesis; L-proline from L-glutamate 5-semialdehyde: step 1/1.</text>
</comment>
<keyword evidence="2 5" id="KW-0641">Proline biosynthesis</keyword>
<dbReference type="PANTHER" id="PTHR11645">
    <property type="entry name" value="PYRROLINE-5-CARBOXYLATE REDUCTASE"/>
    <property type="match status" value="1"/>
</dbReference>
<evidence type="ECO:0000259" key="9">
    <source>
        <dbReference type="Pfam" id="PF03807"/>
    </source>
</evidence>
<evidence type="ECO:0000313" key="11">
    <source>
        <dbReference type="EMBL" id="MDN6899696.1"/>
    </source>
</evidence>
<feature type="domain" description="Pyrroline-5-carboxylate reductase catalytic N-terminal" evidence="9">
    <location>
        <begin position="2"/>
        <end position="90"/>
    </location>
</feature>
<proteinExistence type="inferred from homology"/>
<comment type="similarity">
    <text evidence="1 5 8">Belongs to the pyrroline-5-carboxylate reductase family.</text>
</comment>
<dbReference type="PIRSF" id="PIRSF000193">
    <property type="entry name" value="Pyrrol-5-carb_rd"/>
    <property type="match status" value="1"/>
</dbReference>
<evidence type="ECO:0000256" key="1">
    <source>
        <dbReference type="ARBA" id="ARBA00005525"/>
    </source>
</evidence>
<feature type="domain" description="Pyrroline-5-carboxylate reductase dimerisation" evidence="10">
    <location>
        <begin position="155"/>
        <end position="255"/>
    </location>
</feature>
<protein>
    <recommendedName>
        <fullName evidence="5 6">Pyrroline-5-carboxylate reductase</fullName>
        <shortName evidence="5">P5C reductase</shortName>
        <shortName evidence="5">P5CR</shortName>
        <ecNumber evidence="5 6">1.5.1.2</ecNumber>
    </recommendedName>
    <alternativeName>
        <fullName evidence="5">PCA reductase</fullName>
    </alternativeName>
</protein>
<comment type="catalytic activity">
    <reaction evidence="5">
        <text>L-proline + NAD(+) = (S)-1-pyrroline-5-carboxylate + NADH + 2 H(+)</text>
        <dbReference type="Rhea" id="RHEA:14105"/>
        <dbReference type="ChEBI" id="CHEBI:15378"/>
        <dbReference type="ChEBI" id="CHEBI:17388"/>
        <dbReference type="ChEBI" id="CHEBI:57540"/>
        <dbReference type="ChEBI" id="CHEBI:57945"/>
        <dbReference type="ChEBI" id="CHEBI:60039"/>
        <dbReference type="EC" id="1.5.1.2"/>
    </reaction>
</comment>
<organism evidence="11 12">
    <name type="scientific">Oenococcus sicerae</name>
    <dbReference type="NCBI Taxonomy" id="2203724"/>
    <lineage>
        <taxon>Bacteria</taxon>
        <taxon>Bacillati</taxon>
        <taxon>Bacillota</taxon>
        <taxon>Bacilli</taxon>
        <taxon>Lactobacillales</taxon>
        <taxon>Lactobacillaceae</taxon>
        <taxon>Oenococcus</taxon>
    </lineage>
</organism>
<evidence type="ECO:0000256" key="6">
    <source>
        <dbReference type="NCBIfam" id="TIGR00112"/>
    </source>
</evidence>
<dbReference type="InterPro" id="IPR028939">
    <property type="entry name" value="P5C_Rdtase_cat_N"/>
</dbReference>
<comment type="catalytic activity">
    <reaction evidence="5 8">
        <text>L-proline + NADP(+) = (S)-1-pyrroline-5-carboxylate + NADPH + 2 H(+)</text>
        <dbReference type="Rhea" id="RHEA:14109"/>
        <dbReference type="ChEBI" id="CHEBI:15378"/>
        <dbReference type="ChEBI" id="CHEBI:17388"/>
        <dbReference type="ChEBI" id="CHEBI:57783"/>
        <dbReference type="ChEBI" id="CHEBI:58349"/>
        <dbReference type="ChEBI" id="CHEBI:60039"/>
        <dbReference type="EC" id="1.5.1.2"/>
    </reaction>
</comment>